<evidence type="ECO:0000256" key="6">
    <source>
        <dbReference type="ARBA" id="ARBA00022801"/>
    </source>
</evidence>
<dbReference type="CDD" id="cd09274">
    <property type="entry name" value="RNase_HI_RT_Ty3"/>
    <property type="match status" value="1"/>
</dbReference>
<feature type="compositionally biased region" description="Basic and acidic residues" evidence="8">
    <location>
        <begin position="675"/>
        <end position="684"/>
    </location>
</feature>
<evidence type="ECO:0000256" key="3">
    <source>
        <dbReference type="ARBA" id="ARBA00022695"/>
    </source>
</evidence>
<evidence type="ECO:0000256" key="2">
    <source>
        <dbReference type="ARBA" id="ARBA00022679"/>
    </source>
</evidence>
<evidence type="ECO:0000256" key="4">
    <source>
        <dbReference type="ARBA" id="ARBA00022722"/>
    </source>
</evidence>
<feature type="compositionally biased region" description="Basic and acidic residues" evidence="8">
    <location>
        <begin position="12"/>
        <end position="22"/>
    </location>
</feature>
<accession>A0A6P3X5Q9</accession>
<dbReference type="PANTHER" id="PTHR37984:SF5">
    <property type="entry name" value="PROTEIN NYNRIN-LIKE"/>
    <property type="match status" value="1"/>
</dbReference>
<evidence type="ECO:0000259" key="9">
    <source>
        <dbReference type="PROSITE" id="PS50878"/>
    </source>
</evidence>
<sequence length="1327" mass="152544">MDQKGASGTDRVSNDDRTDHRERVHRASSIDAEQASFMRRPRVMRTPIPQVEKQSTTRAGTAYQRAVDEKLEETENVDSLTGQLADLSSRMLRKDSVSSHSSKGSQRATREWTVDRTWRRGEPRHAGEDRGDHPGGQDGGPWEYGYPTRPTDARYMPPHVQPYAGGNPFSQWKFAGSGSKVHPVDFIRKVRKVLRHEGMSESTALYHLENAMVGQAATWWSVHDFASVNEACEALKKRYWSTARQLEVHQEILLGRYAPAENETMSDYVLRYHRENKFLDNPIPEREFVTAVAAHFNRPVQQELRGSLIRDVDRLVETLDAIDADRRRNDQRTRVKTDWAERAVAPRRPYYAPTPATRYRETATSRQGPPRYAWRREPPRDFREEDIPPPRGYRTDGRPAERNDRFERPRREEPPRKQSQTGPPGGPTKSRDTADAGRDKPPQARRAPREETQEVAEGPPEVELTNVGEADEEVLDTDEINVDIPLKTDSRGRPLLNVELAWTEHTHKAEALLDTGSTTSLVSQNLMKEFSNLMKEFSEVLTGEHGEKPPRGGFFRTIKINKTAIASAFSKEGTQCSLMANLDFLGKTTADRTIVWNHSFYVAPRMTRPMILGVDFLRNQEATLTYDKETGPILNIRRSNLCIKSEPEEETTISPEALEPTLEEQEGETVEDDDPPTRDTREEEATFLQPETRMKLQRLLDKYEDLLDGSLGRVKDYRHEIRMWDETPPRPKKYPVPLKHLDAVREEIEDMEANGIIRKEATDYVSPLVIVEKTDGRVRICLDGRAVNERMRNDHAQPLTIDEIIARIGDRKVYSKLDVNQAYWQVEIEPESQKYTGFLFDGQTYVFQRMPFGLKTAGASFTRALDRVIAGVHHLRPYITMYLDDILIASETPEQQIEQLDELFRALQQAGIKLNREKCEFLKPRVSFLGHNLSETKIEMTRSTKEAIRAFPTPQSVRQVQAFLGLANWDRKFVPNLARMTRPLEELTQKGAKFRWDAEKRRAFEEIKKAINDAECLFLVRKDLHYGLETDASCVGLGARLYQFEKRKPHREYTLAYASRALKPAERNYTTTEQEGLALAWALEKFNVILYRRRVYVRTDHRALTFLGSCAIHSRRIARWMEKFQNYDLRIQYIPGASNTIADTLSRNPPPERAKNPTGNELAVTEADPREQRYLNDLPDWIRNAQRDDPAIRDLLRERPNGYAIRGNLVRVRTNDARSDRVVVPDAIAWKLVEKVHKHLVHFGTDKVVQFTKDLFHVNNLDKIARDVAASCETCIASKHYTRPTVGELYYEGPEDTGQTISVDLFGPLPRSHEENKYVLVLMDMFS</sequence>
<dbReference type="Gene3D" id="3.30.70.270">
    <property type="match status" value="2"/>
</dbReference>
<dbReference type="GO" id="GO:0004519">
    <property type="term" value="F:endonuclease activity"/>
    <property type="evidence" value="ECO:0007669"/>
    <property type="project" value="UniProtKB-KW"/>
</dbReference>
<dbReference type="CDD" id="cd00303">
    <property type="entry name" value="retropepsin_like"/>
    <property type="match status" value="1"/>
</dbReference>
<name>A0A6P3X5Q9_DINQU</name>
<dbReference type="Proteomes" id="UP000515204">
    <property type="component" value="Unplaced"/>
</dbReference>
<dbReference type="Gene3D" id="2.40.70.10">
    <property type="entry name" value="Acid Proteases"/>
    <property type="match status" value="1"/>
</dbReference>
<reference evidence="11" key="1">
    <citation type="submission" date="2025-08" db="UniProtKB">
        <authorList>
            <consortium name="RefSeq"/>
        </authorList>
    </citation>
    <scope>IDENTIFICATION</scope>
</reference>
<feature type="compositionally biased region" description="Basic and acidic residues" evidence="8">
    <location>
        <begin position="374"/>
        <end position="416"/>
    </location>
</feature>
<feature type="compositionally biased region" description="Low complexity" evidence="8">
    <location>
        <begin position="346"/>
        <end position="357"/>
    </location>
</feature>
<dbReference type="InterPro" id="IPR000477">
    <property type="entry name" value="RT_dom"/>
</dbReference>
<dbReference type="Pfam" id="PF17917">
    <property type="entry name" value="RT_RNaseH"/>
    <property type="match status" value="1"/>
</dbReference>
<feature type="compositionally biased region" description="Acidic residues" evidence="8">
    <location>
        <begin position="469"/>
        <end position="481"/>
    </location>
</feature>
<dbReference type="GO" id="GO:0006508">
    <property type="term" value="P:proteolysis"/>
    <property type="evidence" value="ECO:0007669"/>
    <property type="project" value="InterPro"/>
</dbReference>
<dbReference type="InterPro" id="IPR041588">
    <property type="entry name" value="Integrase_H2C2"/>
</dbReference>
<evidence type="ECO:0000313" key="11">
    <source>
        <dbReference type="RefSeq" id="XP_014473234.1"/>
    </source>
</evidence>
<dbReference type="Pfam" id="PF00078">
    <property type="entry name" value="RVT_1"/>
    <property type="match status" value="1"/>
</dbReference>
<keyword evidence="5" id="KW-0255">Endonuclease</keyword>
<dbReference type="FunFam" id="3.30.70.270:FF:000020">
    <property type="entry name" value="Transposon Tf2-6 polyprotein-like Protein"/>
    <property type="match status" value="1"/>
</dbReference>
<feature type="region of interest" description="Disordered" evidence="8">
    <location>
        <begin position="346"/>
        <end position="481"/>
    </location>
</feature>
<dbReference type="CDD" id="cd01647">
    <property type="entry name" value="RT_LTR"/>
    <property type="match status" value="1"/>
</dbReference>
<feature type="region of interest" description="Disordered" evidence="8">
    <location>
        <begin position="1"/>
        <end position="79"/>
    </location>
</feature>
<dbReference type="PROSITE" id="PS50878">
    <property type="entry name" value="RT_POL"/>
    <property type="match status" value="1"/>
</dbReference>
<dbReference type="SUPFAM" id="SSF56672">
    <property type="entry name" value="DNA/RNA polymerases"/>
    <property type="match status" value="1"/>
</dbReference>
<proteinExistence type="predicted"/>
<dbReference type="InterPro" id="IPR021109">
    <property type="entry name" value="Peptidase_aspartic_dom_sf"/>
</dbReference>
<dbReference type="PANTHER" id="PTHR37984">
    <property type="entry name" value="PROTEIN CBG26694"/>
    <property type="match status" value="1"/>
</dbReference>
<organism evidence="10 11">
    <name type="scientific">Dinoponera quadriceps</name>
    <name type="common">South American ant</name>
    <dbReference type="NCBI Taxonomy" id="609295"/>
    <lineage>
        <taxon>Eukaryota</taxon>
        <taxon>Metazoa</taxon>
        <taxon>Ecdysozoa</taxon>
        <taxon>Arthropoda</taxon>
        <taxon>Hexapoda</taxon>
        <taxon>Insecta</taxon>
        <taxon>Pterygota</taxon>
        <taxon>Neoptera</taxon>
        <taxon>Endopterygota</taxon>
        <taxon>Hymenoptera</taxon>
        <taxon>Apocrita</taxon>
        <taxon>Aculeata</taxon>
        <taxon>Formicoidea</taxon>
        <taxon>Formicidae</taxon>
        <taxon>Ponerinae</taxon>
        <taxon>Ponerini</taxon>
        <taxon>Dinoponera</taxon>
    </lineage>
</organism>
<evidence type="ECO:0000256" key="5">
    <source>
        <dbReference type="ARBA" id="ARBA00022759"/>
    </source>
</evidence>
<feature type="region of interest" description="Disordered" evidence="8">
    <location>
        <begin position="645"/>
        <end position="685"/>
    </location>
</feature>
<dbReference type="GO" id="GO:0004190">
    <property type="term" value="F:aspartic-type endopeptidase activity"/>
    <property type="evidence" value="ECO:0007669"/>
    <property type="project" value="InterPro"/>
</dbReference>
<feature type="compositionally biased region" description="Basic and acidic residues" evidence="8">
    <location>
        <begin position="429"/>
        <end position="452"/>
    </location>
</feature>
<feature type="non-terminal residue" evidence="11">
    <location>
        <position position="1327"/>
    </location>
</feature>
<keyword evidence="10" id="KW-1185">Reference proteome</keyword>
<dbReference type="Pfam" id="PF17921">
    <property type="entry name" value="Integrase_H2C2"/>
    <property type="match status" value="1"/>
</dbReference>
<dbReference type="Gene3D" id="1.10.340.70">
    <property type="match status" value="1"/>
</dbReference>
<gene>
    <name evidence="11" type="primary">LOC106743678</name>
</gene>
<keyword evidence="7" id="KW-0695">RNA-directed DNA polymerase</keyword>
<evidence type="ECO:0000256" key="8">
    <source>
        <dbReference type="SAM" id="MobiDB-lite"/>
    </source>
</evidence>
<dbReference type="InterPro" id="IPR001969">
    <property type="entry name" value="Aspartic_peptidase_AS"/>
</dbReference>
<feature type="compositionally biased region" description="Acidic residues" evidence="8">
    <location>
        <begin position="661"/>
        <end position="674"/>
    </location>
</feature>
<dbReference type="GeneID" id="106743678"/>
<dbReference type="PROSITE" id="PS00141">
    <property type="entry name" value="ASP_PROTEASE"/>
    <property type="match status" value="1"/>
</dbReference>
<keyword evidence="6" id="KW-0378">Hydrolase</keyword>
<keyword evidence="3" id="KW-0548">Nucleotidyltransferase</keyword>
<protein>
    <recommendedName>
        <fullName evidence="1">RNA-directed DNA polymerase</fullName>
        <ecNumber evidence="1">2.7.7.49</ecNumber>
    </recommendedName>
</protein>
<dbReference type="OrthoDB" id="7555401at2759"/>
<keyword evidence="4" id="KW-0540">Nuclease</keyword>
<dbReference type="Gene3D" id="3.10.10.10">
    <property type="entry name" value="HIV Type 1 Reverse Transcriptase, subunit A, domain 1"/>
    <property type="match status" value="1"/>
</dbReference>
<dbReference type="InterPro" id="IPR043128">
    <property type="entry name" value="Rev_trsase/Diguanyl_cyclase"/>
</dbReference>
<feature type="domain" description="Reverse transcriptase" evidence="9">
    <location>
        <begin position="752"/>
        <end position="933"/>
    </location>
</feature>
<feature type="region of interest" description="Disordered" evidence="8">
    <location>
        <begin position="91"/>
        <end position="145"/>
    </location>
</feature>
<evidence type="ECO:0000313" key="10">
    <source>
        <dbReference type="Proteomes" id="UP000515204"/>
    </source>
</evidence>
<dbReference type="InterPro" id="IPR043502">
    <property type="entry name" value="DNA/RNA_pol_sf"/>
</dbReference>
<feature type="compositionally biased region" description="Basic and acidic residues" evidence="8">
    <location>
        <begin position="108"/>
        <end position="135"/>
    </location>
</feature>
<dbReference type="InterPro" id="IPR041373">
    <property type="entry name" value="RT_RNaseH"/>
</dbReference>
<dbReference type="RefSeq" id="XP_014473234.1">
    <property type="nucleotide sequence ID" value="XM_014617748.1"/>
</dbReference>
<keyword evidence="2" id="KW-0808">Transferase</keyword>
<dbReference type="GO" id="GO:0003964">
    <property type="term" value="F:RNA-directed DNA polymerase activity"/>
    <property type="evidence" value="ECO:0007669"/>
    <property type="project" value="UniProtKB-KW"/>
</dbReference>
<evidence type="ECO:0000256" key="1">
    <source>
        <dbReference type="ARBA" id="ARBA00012493"/>
    </source>
</evidence>
<dbReference type="KEGG" id="dqu:106743678"/>
<dbReference type="InterPro" id="IPR050951">
    <property type="entry name" value="Retrovirus_Pol_polyprotein"/>
</dbReference>
<evidence type="ECO:0000256" key="7">
    <source>
        <dbReference type="ARBA" id="ARBA00022918"/>
    </source>
</evidence>
<dbReference type="EC" id="2.7.7.49" evidence="1"/>